<protein>
    <recommendedName>
        <fullName evidence="2">Double-GTPase 2 domain-containing protein</fullName>
    </recommendedName>
</protein>
<feature type="transmembrane region" description="Helical" evidence="1">
    <location>
        <begin position="20"/>
        <end position="40"/>
    </location>
</feature>
<comment type="caution">
    <text evidence="3">The sequence shown here is derived from an EMBL/GenBank/DDBJ whole genome shotgun (WGS) entry which is preliminary data.</text>
</comment>
<accession>A0A846MV20</accession>
<evidence type="ECO:0000313" key="4">
    <source>
        <dbReference type="Proteomes" id="UP000570514"/>
    </source>
</evidence>
<proteinExistence type="predicted"/>
<evidence type="ECO:0000313" key="3">
    <source>
        <dbReference type="EMBL" id="NIK86952.1"/>
    </source>
</evidence>
<evidence type="ECO:0000259" key="2">
    <source>
        <dbReference type="Pfam" id="PF19993"/>
    </source>
</evidence>
<organism evidence="3 4">
    <name type="scientific">Rhizomicrobium palustre</name>
    <dbReference type="NCBI Taxonomy" id="189966"/>
    <lineage>
        <taxon>Bacteria</taxon>
        <taxon>Pseudomonadati</taxon>
        <taxon>Pseudomonadota</taxon>
        <taxon>Alphaproteobacteria</taxon>
        <taxon>Micropepsales</taxon>
        <taxon>Micropepsaceae</taxon>
        <taxon>Rhizomicrobium</taxon>
    </lineage>
</organism>
<dbReference type="Pfam" id="PF19993">
    <property type="entry name" value="DO-GTPase2"/>
    <property type="match status" value="1"/>
</dbReference>
<gene>
    <name evidence="3" type="ORF">FHS83_000270</name>
</gene>
<feature type="domain" description="Double-GTPase 2" evidence="2">
    <location>
        <begin position="54"/>
        <end position="249"/>
    </location>
</feature>
<keyword evidence="4" id="KW-1185">Reference proteome</keyword>
<sequence>METVHSFLKASLEALSNNSNFLAALAIAVLIAQSLSLLTARLRLRSQIPISHKIAVIGFPGAGKTTLITALFELIQRGQHLPPVKLHGYNTIKRVNQYIAKLTSGDNVGPTTEQDTFIYRFSYSKSFFWGATTYDVELADFPGQYTDKIAKEDGNEEAQREHGFELDEALFDREFFSWIASAREYLFVIDLAEIYSNQDVIRRIADTTARMRTSWHVIEDAVSERGVSDPRRRNVHIIFTKLDALLAVPMTQVDFSKLCTTDYGEDTEEFKKIENAKIAIGTVGHCGVDVWKLPFGDLPDLAPLQKENEENFRDLIQFFQTRTKFDGCIYSSVKLRGVDGERMGTSAILSAVLP</sequence>
<keyword evidence="1" id="KW-0472">Membrane</keyword>
<reference evidence="3 4" key="1">
    <citation type="submission" date="2020-03" db="EMBL/GenBank/DDBJ databases">
        <title>Genomic Encyclopedia of Type Strains, Phase IV (KMG-IV): sequencing the most valuable type-strain genomes for metagenomic binning, comparative biology and taxonomic classification.</title>
        <authorList>
            <person name="Goeker M."/>
        </authorList>
    </citation>
    <scope>NUCLEOTIDE SEQUENCE [LARGE SCALE GENOMIC DNA]</scope>
    <source>
        <strain evidence="3 4">DSM 19867</strain>
    </source>
</reference>
<keyword evidence="1" id="KW-0812">Transmembrane</keyword>
<dbReference type="EMBL" id="JAASRM010000001">
    <property type="protein sequence ID" value="NIK86952.1"/>
    <property type="molecule type" value="Genomic_DNA"/>
</dbReference>
<dbReference type="SUPFAM" id="SSF52540">
    <property type="entry name" value="P-loop containing nucleoside triphosphate hydrolases"/>
    <property type="match status" value="1"/>
</dbReference>
<dbReference type="Proteomes" id="UP000570514">
    <property type="component" value="Unassembled WGS sequence"/>
</dbReference>
<dbReference type="Gene3D" id="3.40.50.300">
    <property type="entry name" value="P-loop containing nucleotide triphosphate hydrolases"/>
    <property type="match status" value="1"/>
</dbReference>
<name>A0A846MV20_9PROT</name>
<dbReference type="RefSeq" id="WP_167080107.1">
    <property type="nucleotide sequence ID" value="NZ_BAAADC010000001.1"/>
</dbReference>
<dbReference type="InterPro" id="IPR045528">
    <property type="entry name" value="DO-GTPase2"/>
</dbReference>
<dbReference type="AlphaFoldDB" id="A0A846MV20"/>
<keyword evidence="1" id="KW-1133">Transmembrane helix</keyword>
<dbReference type="InterPro" id="IPR027417">
    <property type="entry name" value="P-loop_NTPase"/>
</dbReference>
<evidence type="ECO:0000256" key="1">
    <source>
        <dbReference type="SAM" id="Phobius"/>
    </source>
</evidence>